<evidence type="ECO:0000313" key="4">
    <source>
        <dbReference type="Proteomes" id="UP000054172"/>
    </source>
</evidence>
<organism evidence="3 4">
    <name type="scientific">Candidatus [Bacteroides] periocalifornicus</name>
    <dbReference type="NCBI Taxonomy" id="1702214"/>
    <lineage>
        <taxon>Bacteria</taxon>
        <taxon>Pseudomonadati</taxon>
        <taxon>Bacteroidota</taxon>
    </lineage>
</organism>
<feature type="transmembrane region" description="Helical" evidence="2">
    <location>
        <begin position="39"/>
        <end position="58"/>
    </location>
</feature>
<keyword evidence="2" id="KW-1133">Transmembrane helix</keyword>
<keyword evidence="2" id="KW-0472">Membrane</keyword>
<gene>
    <name evidence="3" type="ORF">AL399_00575</name>
</gene>
<sequence length="260" mass="28777">MGFRTDKGQVQVLLLALLVLLLAVQLLLGYDAQGGSPWGILLAGLLVLGIFCLQLWRYRRVCVECARLKQQLEKAEEHAENLQRDLDRLNAAKGKDAVTDDSRGEVQNLSARITGDTQEELRTSYFRVVAERWELVQGLLFGEEKARGVFAVQASYAYFAEGGMPEPFREGETLTGQVVKENQPLYLSDIPAGYRIIASGLGRAHPSYIFMVPYQGAAGRCVVELAFFKPLELADREAIVSLLGVLSEKERGLTNTGRAE</sequence>
<comment type="caution">
    <text evidence="3">The sequence shown here is derived from an EMBL/GenBank/DDBJ whole genome shotgun (WGS) entry which is preliminary data.</text>
</comment>
<dbReference type="STRING" id="1702214.AL399_00575"/>
<evidence type="ECO:0000256" key="1">
    <source>
        <dbReference type="SAM" id="Coils"/>
    </source>
</evidence>
<protein>
    <recommendedName>
        <fullName evidence="5">GAF domain-containing protein</fullName>
    </recommendedName>
</protein>
<proteinExistence type="predicted"/>
<keyword evidence="4" id="KW-1185">Reference proteome</keyword>
<evidence type="ECO:0000313" key="3">
    <source>
        <dbReference type="EMBL" id="KQM09578.1"/>
    </source>
</evidence>
<evidence type="ECO:0008006" key="5">
    <source>
        <dbReference type="Google" id="ProtNLM"/>
    </source>
</evidence>
<keyword evidence="2" id="KW-0812">Transmembrane</keyword>
<dbReference type="Proteomes" id="UP000054172">
    <property type="component" value="Unassembled WGS sequence"/>
</dbReference>
<dbReference type="AlphaFoldDB" id="A0A0Q4BAA4"/>
<dbReference type="Gene3D" id="3.30.450.40">
    <property type="match status" value="1"/>
</dbReference>
<name>A0A0Q4BAA4_9BACT</name>
<feature type="coiled-coil region" evidence="1">
    <location>
        <begin position="58"/>
        <end position="92"/>
    </location>
</feature>
<evidence type="ECO:0000256" key="2">
    <source>
        <dbReference type="SAM" id="Phobius"/>
    </source>
</evidence>
<accession>A0A0Q4BAA4</accession>
<reference evidence="3" key="1">
    <citation type="submission" date="2015-08" db="EMBL/GenBank/DDBJ databases">
        <title>Candidatus Bacteriodes Periocalifornicus.</title>
        <authorList>
            <person name="McLean J.S."/>
            <person name="Kelley S."/>
        </authorList>
    </citation>
    <scope>NUCLEOTIDE SEQUENCE [LARGE SCALE GENOMIC DNA]</scope>
    <source>
        <strain evidence="3">12B</strain>
    </source>
</reference>
<dbReference type="InterPro" id="IPR029016">
    <property type="entry name" value="GAF-like_dom_sf"/>
</dbReference>
<dbReference type="PATRIC" id="fig|1702214.3.peg.753"/>
<keyword evidence="1" id="KW-0175">Coiled coil</keyword>
<dbReference type="EMBL" id="LIIK01000002">
    <property type="protein sequence ID" value="KQM09578.1"/>
    <property type="molecule type" value="Genomic_DNA"/>
</dbReference>